<dbReference type="EMBL" id="JAANBB010000005">
    <property type="protein sequence ID" value="KAF7557400.1"/>
    <property type="molecule type" value="Genomic_DNA"/>
</dbReference>
<dbReference type="OrthoDB" id="5342292at2759"/>
<comment type="caution">
    <text evidence="1">The sequence shown here is derived from an EMBL/GenBank/DDBJ whole genome shotgun (WGS) entry which is preliminary data.</text>
</comment>
<dbReference type="Proteomes" id="UP000722485">
    <property type="component" value="Unassembled WGS sequence"/>
</dbReference>
<protein>
    <submittedName>
        <fullName evidence="1">Uncharacterized protein</fullName>
    </submittedName>
</protein>
<accession>A0A9P5HMV0</accession>
<evidence type="ECO:0000313" key="1">
    <source>
        <dbReference type="EMBL" id="KAF7557400.1"/>
    </source>
</evidence>
<sequence>MFDPQSLTSNTSADLGLDSFVESNLLIICATFTTIRRFVAHVAPRIIGERESDIENKGSDNKALQQHSFRTIGTAGHRKKVDKFGMTVNGDVIRLQAIDISEEPEVNLVKRPQDLNDLQRDPTDIWQRLGSVATSRGSVSESLTWDSQSEADEVEAQRAIL</sequence>
<name>A0A9P5HMV0_9HYPO</name>
<gene>
    <name evidence="1" type="ORF">G7Z17_g661</name>
</gene>
<reference evidence="1" key="1">
    <citation type="submission" date="2020-03" db="EMBL/GenBank/DDBJ databases">
        <title>Draft Genome Sequence of Cylindrodendrum hubeiense.</title>
        <authorList>
            <person name="Buettner E."/>
            <person name="Kellner H."/>
        </authorList>
    </citation>
    <scope>NUCLEOTIDE SEQUENCE</scope>
    <source>
        <strain evidence="1">IHI 201604</strain>
    </source>
</reference>
<evidence type="ECO:0000313" key="2">
    <source>
        <dbReference type="Proteomes" id="UP000722485"/>
    </source>
</evidence>
<proteinExistence type="predicted"/>
<dbReference type="AlphaFoldDB" id="A0A9P5HMV0"/>
<keyword evidence="2" id="KW-1185">Reference proteome</keyword>
<organism evidence="1 2">
    <name type="scientific">Cylindrodendrum hubeiense</name>
    <dbReference type="NCBI Taxonomy" id="595255"/>
    <lineage>
        <taxon>Eukaryota</taxon>
        <taxon>Fungi</taxon>
        <taxon>Dikarya</taxon>
        <taxon>Ascomycota</taxon>
        <taxon>Pezizomycotina</taxon>
        <taxon>Sordariomycetes</taxon>
        <taxon>Hypocreomycetidae</taxon>
        <taxon>Hypocreales</taxon>
        <taxon>Nectriaceae</taxon>
        <taxon>Cylindrodendrum</taxon>
    </lineage>
</organism>